<dbReference type="Pfam" id="PF00196">
    <property type="entry name" value="GerE"/>
    <property type="match status" value="1"/>
</dbReference>
<keyword evidence="2" id="KW-0238">DNA-binding</keyword>
<dbReference type="InterPro" id="IPR029016">
    <property type="entry name" value="GAF-like_dom_sf"/>
</dbReference>
<dbReference type="PANTHER" id="PTHR44688:SF16">
    <property type="entry name" value="DNA-BINDING TRANSCRIPTIONAL ACTIVATOR DEVR_DOSR"/>
    <property type="match status" value="1"/>
</dbReference>
<reference evidence="5 6" key="2">
    <citation type="submission" date="2018-06" db="EMBL/GenBank/DDBJ databases">
        <title>Metagenomic assembly of (sub)arctic Cyanobacteria and their associated microbiome from non-axenic cultures.</title>
        <authorList>
            <person name="Baurain D."/>
        </authorList>
    </citation>
    <scope>NUCLEOTIDE SEQUENCE [LARGE SCALE GENOMIC DNA]</scope>
    <source>
        <strain evidence="5">ULC027bin1</strain>
    </source>
</reference>
<dbReference type="InterPro" id="IPR016032">
    <property type="entry name" value="Sig_transdc_resp-reg_C-effctor"/>
</dbReference>
<keyword evidence="1" id="KW-0805">Transcription regulation</keyword>
<evidence type="ECO:0000313" key="6">
    <source>
        <dbReference type="Proteomes" id="UP000249794"/>
    </source>
</evidence>
<dbReference type="Gene3D" id="1.10.10.10">
    <property type="entry name" value="Winged helix-like DNA-binding domain superfamily/Winged helix DNA-binding domain"/>
    <property type="match status" value="1"/>
</dbReference>
<keyword evidence="3" id="KW-0804">Transcription</keyword>
<dbReference type="GO" id="GO:0006355">
    <property type="term" value="P:regulation of DNA-templated transcription"/>
    <property type="evidence" value="ECO:0007669"/>
    <property type="project" value="InterPro"/>
</dbReference>
<dbReference type="PANTHER" id="PTHR44688">
    <property type="entry name" value="DNA-BINDING TRANSCRIPTIONAL ACTIVATOR DEVR_DOSR"/>
    <property type="match status" value="1"/>
</dbReference>
<reference evidence="6" key="1">
    <citation type="submission" date="2018-04" db="EMBL/GenBank/DDBJ databases">
        <authorList>
            <person name="Cornet L."/>
        </authorList>
    </citation>
    <scope>NUCLEOTIDE SEQUENCE [LARGE SCALE GENOMIC DNA]</scope>
</reference>
<gene>
    <name evidence="5" type="ORF">DCF15_09995</name>
</gene>
<evidence type="ECO:0000259" key="4">
    <source>
        <dbReference type="PROSITE" id="PS50043"/>
    </source>
</evidence>
<comment type="caution">
    <text evidence="5">The sequence shown here is derived from an EMBL/GenBank/DDBJ whole genome shotgun (WGS) entry which is preliminary data.</text>
</comment>
<dbReference type="GO" id="GO:0003677">
    <property type="term" value="F:DNA binding"/>
    <property type="evidence" value="ECO:0007669"/>
    <property type="project" value="UniProtKB-KW"/>
</dbReference>
<accession>A0A2W4XFJ5</accession>
<organism evidence="5 6">
    <name type="scientific">Phormidesmis priestleyi</name>
    <dbReference type="NCBI Taxonomy" id="268141"/>
    <lineage>
        <taxon>Bacteria</taxon>
        <taxon>Bacillati</taxon>
        <taxon>Cyanobacteriota</taxon>
        <taxon>Cyanophyceae</taxon>
        <taxon>Leptolyngbyales</taxon>
        <taxon>Leptolyngbyaceae</taxon>
        <taxon>Phormidesmis</taxon>
    </lineage>
</organism>
<name>A0A2W4XFJ5_9CYAN</name>
<feature type="domain" description="HTH luxR-type" evidence="4">
    <location>
        <begin position="326"/>
        <end position="391"/>
    </location>
</feature>
<dbReference type="Gene3D" id="3.30.450.40">
    <property type="match status" value="1"/>
</dbReference>
<protein>
    <submittedName>
        <fullName evidence="5">LuxR family transcriptional regulator</fullName>
    </submittedName>
</protein>
<dbReference type="Pfam" id="PF13185">
    <property type="entry name" value="GAF_2"/>
    <property type="match status" value="1"/>
</dbReference>
<dbReference type="PRINTS" id="PR00038">
    <property type="entry name" value="HTHLUXR"/>
</dbReference>
<dbReference type="CDD" id="cd06170">
    <property type="entry name" value="LuxR_C_like"/>
    <property type="match status" value="1"/>
</dbReference>
<dbReference type="Proteomes" id="UP000249794">
    <property type="component" value="Unassembled WGS sequence"/>
</dbReference>
<proteinExistence type="predicted"/>
<evidence type="ECO:0000313" key="5">
    <source>
        <dbReference type="EMBL" id="PZO55724.1"/>
    </source>
</evidence>
<dbReference type="SUPFAM" id="SSF55781">
    <property type="entry name" value="GAF domain-like"/>
    <property type="match status" value="1"/>
</dbReference>
<evidence type="ECO:0000256" key="1">
    <source>
        <dbReference type="ARBA" id="ARBA00023015"/>
    </source>
</evidence>
<dbReference type="InterPro" id="IPR003018">
    <property type="entry name" value="GAF"/>
</dbReference>
<dbReference type="EMBL" id="QBMP01000088">
    <property type="protein sequence ID" value="PZO55724.1"/>
    <property type="molecule type" value="Genomic_DNA"/>
</dbReference>
<dbReference type="AlphaFoldDB" id="A0A2W4XFJ5"/>
<sequence length="393" mass="43540">MTQRLIPVSDLASRHNLDVSRLLFDLKRCSELISRFTGWLEADAIATCITEGLIEQFDCAFSRVWLVNPDRQALRLVASSGLYTRLDGSFAQVPMGAFKVGKIAQHCIPFLSNALSDEDWVKDRTWAIENKIQGFAGLPLMAGNQAIGVLAVFSHRAMAPEFLEVLQMLSLSAAGALASALNHQAAIATHANLSASQRANDQPSILSERLATIFGQQKLSLLGVEQTLSPAIAQIIIQAADYLAPSCHYCRLVYEAETVVLEAMLAVGDERDRDPLSSQVFRDLLNEVEQLGGQFQSQVDVQQTVMEVRIQLPQQMPIDEAQLLSALPSASPLSEREQEVMRLLAQGLRDREIAQKLFISERTVKFHSQNMLTKLAVKTRIQAVFEATRRGWL</sequence>
<evidence type="ECO:0000256" key="2">
    <source>
        <dbReference type="ARBA" id="ARBA00023125"/>
    </source>
</evidence>
<dbReference type="PROSITE" id="PS50043">
    <property type="entry name" value="HTH_LUXR_2"/>
    <property type="match status" value="1"/>
</dbReference>
<dbReference type="SMART" id="SM00421">
    <property type="entry name" value="HTH_LUXR"/>
    <property type="match status" value="1"/>
</dbReference>
<dbReference type="SUPFAM" id="SSF46894">
    <property type="entry name" value="C-terminal effector domain of the bipartite response regulators"/>
    <property type="match status" value="1"/>
</dbReference>
<dbReference type="InterPro" id="IPR000792">
    <property type="entry name" value="Tscrpt_reg_LuxR_C"/>
</dbReference>
<dbReference type="SMART" id="SM00065">
    <property type="entry name" value="GAF"/>
    <property type="match status" value="1"/>
</dbReference>
<evidence type="ECO:0000256" key="3">
    <source>
        <dbReference type="ARBA" id="ARBA00023163"/>
    </source>
</evidence>
<dbReference type="InterPro" id="IPR036388">
    <property type="entry name" value="WH-like_DNA-bd_sf"/>
</dbReference>